<dbReference type="Pfam" id="PF08268">
    <property type="entry name" value="FBA_3"/>
    <property type="match status" value="1"/>
</dbReference>
<feature type="domain" description="F-box" evidence="1">
    <location>
        <begin position="22"/>
        <end position="63"/>
    </location>
</feature>
<dbReference type="Gene3D" id="1.20.1280.50">
    <property type="match status" value="1"/>
</dbReference>
<dbReference type="Proteomes" id="UP000504610">
    <property type="component" value="Unplaced"/>
</dbReference>
<protein>
    <submittedName>
        <fullName evidence="3">F-box protein At2g40910-like</fullName>
    </submittedName>
</protein>
<dbReference type="PANTHER" id="PTHR31111">
    <property type="entry name" value="BNAA05G37150D PROTEIN-RELATED"/>
    <property type="match status" value="1"/>
</dbReference>
<dbReference type="NCBIfam" id="TIGR01640">
    <property type="entry name" value="F_box_assoc_1"/>
    <property type="match status" value="1"/>
</dbReference>
<dbReference type="RefSeq" id="XP_056852130.1">
    <property type="nucleotide sequence ID" value="XM_056996150.1"/>
</dbReference>
<accession>A0A9W3CKP5</accession>
<sequence>MGLSFIHHPKRMKKRIPQKMEIPNDVVMEEILARLPAKSLMRFKCVSKLWSSLISSRYFCNRFLTVPTRPLPTRPRPRIYMCLQDNNDFRNNVTLSLAPDTTNPNCFVVDHNLTSPRVGGYVLQNLRGFMCYPFFRKPTFYNPATRQLVTIPAAFKSQNIIPAPPEEEAFKSYNYYFGYDSVIDQYYVLWSTGVYVKHLGETKSEHLVFVLKAGGEGSWKKAYPTSPDYLPHIPAKRGMCIDGVIYYMGWTGTYSLGLVSFHIRSGDFKMIQVPGRDGDEMFLRTMKNVSLIEYGGKVTIIDLTNLREKGMLDLWAVEDAGNKKSFTRKTMVLQSSQLHLVINNKTIYTMKGTTDNNKVFFIPEDMFSPFHILCYDLRSNDMTKIEIKGVPDHWFNIDRSTINVMLMDQSEDLVSLET</sequence>
<dbReference type="Pfam" id="PF00646">
    <property type="entry name" value="F-box"/>
    <property type="match status" value="1"/>
</dbReference>
<evidence type="ECO:0000313" key="3">
    <source>
        <dbReference type="RefSeq" id="XP_056852130.1"/>
    </source>
</evidence>
<dbReference type="InterPro" id="IPR017451">
    <property type="entry name" value="F-box-assoc_interact_dom"/>
</dbReference>
<dbReference type="PANTHER" id="PTHR31111:SF26">
    <property type="entry name" value="F-BOX DOMAIN-CONTAINING PROTEIN"/>
    <property type="match status" value="1"/>
</dbReference>
<dbReference type="SUPFAM" id="SSF81383">
    <property type="entry name" value="F-box domain"/>
    <property type="match status" value="1"/>
</dbReference>
<name>A0A9W3CKP5_RAPSA</name>
<dbReference type="SMART" id="SM00256">
    <property type="entry name" value="FBOX"/>
    <property type="match status" value="1"/>
</dbReference>
<dbReference type="AlphaFoldDB" id="A0A9W3CKP5"/>
<dbReference type="GeneID" id="108849906"/>
<dbReference type="KEGG" id="rsz:108849906"/>
<evidence type="ECO:0000313" key="2">
    <source>
        <dbReference type="Proteomes" id="UP000504610"/>
    </source>
</evidence>
<dbReference type="CDD" id="cd22157">
    <property type="entry name" value="F-box_AtFBW1-like"/>
    <property type="match status" value="1"/>
</dbReference>
<dbReference type="InterPro" id="IPR001810">
    <property type="entry name" value="F-box_dom"/>
</dbReference>
<organism evidence="2 3">
    <name type="scientific">Raphanus sativus</name>
    <name type="common">Radish</name>
    <name type="synonym">Raphanus raphanistrum var. sativus</name>
    <dbReference type="NCBI Taxonomy" id="3726"/>
    <lineage>
        <taxon>Eukaryota</taxon>
        <taxon>Viridiplantae</taxon>
        <taxon>Streptophyta</taxon>
        <taxon>Embryophyta</taxon>
        <taxon>Tracheophyta</taxon>
        <taxon>Spermatophyta</taxon>
        <taxon>Magnoliopsida</taxon>
        <taxon>eudicotyledons</taxon>
        <taxon>Gunneridae</taxon>
        <taxon>Pentapetalae</taxon>
        <taxon>rosids</taxon>
        <taxon>malvids</taxon>
        <taxon>Brassicales</taxon>
        <taxon>Brassicaceae</taxon>
        <taxon>Brassiceae</taxon>
        <taxon>Raphanus</taxon>
    </lineage>
</organism>
<keyword evidence="2" id="KW-1185">Reference proteome</keyword>
<reference evidence="3" key="1">
    <citation type="submission" date="2025-08" db="UniProtKB">
        <authorList>
            <consortium name="RefSeq"/>
        </authorList>
    </citation>
    <scope>IDENTIFICATION</scope>
    <source>
        <tissue evidence="3">Leaf</tissue>
    </source>
</reference>
<dbReference type="OrthoDB" id="687122at2759"/>
<evidence type="ECO:0000259" key="1">
    <source>
        <dbReference type="SMART" id="SM00256"/>
    </source>
</evidence>
<dbReference type="InterPro" id="IPR013187">
    <property type="entry name" value="F-box-assoc_dom_typ3"/>
</dbReference>
<dbReference type="InterPro" id="IPR036047">
    <property type="entry name" value="F-box-like_dom_sf"/>
</dbReference>
<gene>
    <name evidence="3" type="primary">LOC108849906</name>
</gene>
<proteinExistence type="predicted"/>